<dbReference type="InterPro" id="IPR052199">
    <property type="entry name" value="MIPS"/>
</dbReference>
<dbReference type="GO" id="GO:0004512">
    <property type="term" value="F:inositol-3-phosphate synthase activity"/>
    <property type="evidence" value="ECO:0007669"/>
    <property type="project" value="TreeGrafter"/>
</dbReference>
<proteinExistence type="predicted"/>
<sequence length="338" mass="36929">MSNKISIALVGTGNVSSTLVRGLEFYKNSIEGLWHPKVGGISLSDFTIVAAYDIDASKVGKNISSLVKTKSDFGDITVQPGITEDVTPPHISKNGQIRSASYDEFVNSLKKAKPDFLVNVISSGMEKSSGKYAMAALDAGCSFFNATAAKTCTDQARKEFESKGLIILGDDLMSQFGGTAFHRGMIDFMTSRGIYLKKAYQLDVGGNQDTQNTMAEETRERKRLIKTESIAIESPVPFMSTAGTTEYAEQLGDSRVSYYWMEAKGFLGSPVELDLSLRTNDSTNGCNVIVDSIRAAKKAISNKEFVKTDIISAYAFKNPPKKMHIRECIKAFEDAFTN</sequence>
<dbReference type="OrthoDB" id="80661at2157"/>
<dbReference type="Pfam" id="PF01658">
    <property type="entry name" value="Inos-1-P_synth"/>
    <property type="match status" value="1"/>
</dbReference>
<dbReference type="SUPFAM" id="SSF51735">
    <property type="entry name" value="NAD(P)-binding Rossmann-fold domains"/>
    <property type="match status" value="1"/>
</dbReference>
<dbReference type="PANTHER" id="PTHR43125">
    <property type="entry name" value="INOSITOL-3-PHOSPHATE SYNTHASE"/>
    <property type="match status" value="1"/>
</dbReference>
<evidence type="ECO:0000313" key="2">
    <source>
        <dbReference type="EMBL" id="SMH71069.1"/>
    </source>
</evidence>
<keyword evidence="3" id="KW-1185">Reference proteome</keyword>
<feature type="domain" description="Myo-inositol-1-phosphate synthase GAPDH-like" evidence="1">
    <location>
        <begin position="177"/>
        <end position="282"/>
    </location>
</feature>
<reference evidence="3" key="1">
    <citation type="submission" date="2017-03" db="EMBL/GenBank/DDBJ databases">
        <authorList>
            <person name="Herbold C."/>
        </authorList>
    </citation>
    <scope>NUCLEOTIDE SEQUENCE [LARGE SCALE GENOMIC DNA]</scope>
</reference>
<dbReference type="InterPro" id="IPR013021">
    <property type="entry name" value="Myo-inos-1-P_Synthase_GAPDH"/>
</dbReference>
<dbReference type="PANTHER" id="PTHR43125:SF1">
    <property type="entry name" value="INOSITOL-3-PHOSPHATE SYNTHASE"/>
    <property type="match status" value="1"/>
</dbReference>
<dbReference type="Proteomes" id="UP000230607">
    <property type="component" value="Chromosome 1"/>
</dbReference>
<accession>A0A2H1FEJ2</accession>
<dbReference type="GO" id="GO:0006021">
    <property type="term" value="P:inositol biosynthetic process"/>
    <property type="evidence" value="ECO:0007669"/>
    <property type="project" value="TreeGrafter"/>
</dbReference>
<evidence type="ECO:0000313" key="3">
    <source>
        <dbReference type="Proteomes" id="UP000230607"/>
    </source>
</evidence>
<protein>
    <submittedName>
        <fullName evidence="2">Putative myo-inositol-1-phosphate synthase</fullName>
    </submittedName>
</protein>
<dbReference type="EMBL" id="LT841358">
    <property type="protein sequence ID" value="SMH71069.1"/>
    <property type="molecule type" value="Genomic_DNA"/>
</dbReference>
<gene>
    <name evidence="2" type="ORF">NCS_10876</name>
</gene>
<dbReference type="Gene3D" id="3.40.50.720">
    <property type="entry name" value="NAD(P)-binding Rossmann-like Domain"/>
    <property type="match status" value="2"/>
</dbReference>
<organism evidence="2 3">
    <name type="scientific">Candidatus Nitrosotalea okcheonensis</name>
    <dbReference type="NCBI Taxonomy" id="1903276"/>
    <lineage>
        <taxon>Archaea</taxon>
        <taxon>Nitrososphaerota</taxon>
        <taxon>Nitrososphaeria</taxon>
        <taxon>Nitrosotaleales</taxon>
        <taxon>Nitrosotaleaceae</taxon>
        <taxon>Nitrosotalea</taxon>
    </lineage>
</organism>
<dbReference type="RefSeq" id="WP_157927102.1">
    <property type="nucleotide sequence ID" value="NZ_LT841358.1"/>
</dbReference>
<dbReference type="AlphaFoldDB" id="A0A2H1FEJ2"/>
<dbReference type="SUPFAM" id="SSF55347">
    <property type="entry name" value="Glyceraldehyde-3-phosphate dehydrogenase-like, C-terminal domain"/>
    <property type="match status" value="1"/>
</dbReference>
<name>A0A2H1FEJ2_9ARCH</name>
<dbReference type="InterPro" id="IPR036291">
    <property type="entry name" value="NAD(P)-bd_dom_sf"/>
</dbReference>
<evidence type="ECO:0000259" key="1">
    <source>
        <dbReference type="Pfam" id="PF01658"/>
    </source>
</evidence>